<evidence type="ECO:0000256" key="1">
    <source>
        <dbReference type="ARBA" id="ARBA00022491"/>
    </source>
</evidence>
<dbReference type="GO" id="GO:0003677">
    <property type="term" value="F:DNA binding"/>
    <property type="evidence" value="ECO:0007669"/>
    <property type="project" value="InterPro"/>
</dbReference>
<dbReference type="HAMAP" id="MF_00081">
    <property type="entry name" value="HrcA"/>
    <property type="match status" value="1"/>
</dbReference>
<evidence type="ECO:0000313" key="7">
    <source>
        <dbReference type="EMBL" id="CCP24028.1"/>
    </source>
</evidence>
<keyword evidence="2 5" id="KW-0805">Transcription regulation</keyword>
<dbReference type="Pfam" id="PF01628">
    <property type="entry name" value="HrcA"/>
    <property type="match status" value="1"/>
</dbReference>
<evidence type="ECO:0000256" key="2">
    <source>
        <dbReference type="ARBA" id="ARBA00023015"/>
    </source>
</evidence>
<keyword evidence="8" id="KW-1185">Reference proteome</keyword>
<dbReference type="AlphaFoldDB" id="L0RUG3"/>
<dbReference type="InterPro" id="IPR021153">
    <property type="entry name" value="HrcA_C"/>
</dbReference>
<comment type="similarity">
    <text evidence="5">Belongs to the HrcA family.</text>
</comment>
<dbReference type="PATRIC" id="fig|1246955.3.peg.269"/>
<dbReference type="SUPFAM" id="SSF55781">
    <property type="entry name" value="GAF domain-like"/>
    <property type="match status" value="1"/>
</dbReference>
<feature type="domain" description="Heat-inducible transcription repressor HrcA C-terminal" evidence="6">
    <location>
        <begin position="120"/>
        <end position="329"/>
    </location>
</feature>
<gene>
    <name evidence="7" type="primary">MCYN0296</name>
    <name evidence="5" type="synonym">hrcA</name>
    <name evidence="7" type="ordered locus">MCYN_0296</name>
</gene>
<dbReference type="InterPro" id="IPR036390">
    <property type="entry name" value="WH_DNA-bd_sf"/>
</dbReference>
<protein>
    <recommendedName>
        <fullName evidence="5">Heat-inducible transcription repressor HrcA</fullName>
    </recommendedName>
</protein>
<evidence type="ECO:0000256" key="4">
    <source>
        <dbReference type="ARBA" id="ARBA00023163"/>
    </source>
</evidence>
<dbReference type="HOGENOM" id="CLU_050019_1_0_14"/>
<evidence type="ECO:0000256" key="5">
    <source>
        <dbReference type="HAMAP-Rule" id="MF_00081"/>
    </source>
</evidence>
<evidence type="ECO:0000259" key="6">
    <source>
        <dbReference type="Pfam" id="PF01628"/>
    </source>
</evidence>
<proteinExistence type="inferred from homology"/>
<dbReference type="PANTHER" id="PTHR34824:SF1">
    <property type="entry name" value="HEAT-INDUCIBLE TRANSCRIPTION REPRESSOR HRCA"/>
    <property type="match status" value="1"/>
</dbReference>
<keyword evidence="3 5" id="KW-0346">Stress response</keyword>
<sequence>MLKNIFLCYNLNMEQRLNKKLEPILKYTVMSYIEDAQPISSSNLITKYQNYLHCSSAKIRYIMNELEKLGYLQKSHNSSGRTPTVKGLNYYAKYLSHTWEDKMRKKIDEILKQKHIDINNTVEEAANVISEITGLTLVTNEITKDALLKSIDIVPIQVQQATVVLVISTGEVFSKIVNFSSAIPVTDLKVAVRIFKERLIDSPLKELSQRVVLLKDILAKSVNNYQSIIDSIVNQVFDTYLNQENVNKKIYGKNNIILSNQIQREDLNTLIQLVEKHSVWEKIQEQADQEENIKISVDNTGTYMSKRIESNSKITEISVVGAMNSDFDKMKTAINALDEILKEINNKKGE</sequence>
<dbReference type="GO" id="GO:0045892">
    <property type="term" value="P:negative regulation of DNA-templated transcription"/>
    <property type="evidence" value="ECO:0007669"/>
    <property type="project" value="UniProtKB-UniRule"/>
</dbReference>
<dbReference type="PANTHER" id="PTHR34824">
    <property type="entry name" value="HEAT-INDUCIBLE TRANSCRIPTION REPRESSOR HRCA"/>
    <property type="match status" value="1"/>
</dbReference>
<keyword evidence="1 5" id="KW-0678">Repressor</keyword>
<dbReference type="Gene3D" id="1.10.10.10">
    <property type="entry name" value="Winged helix-like DNA-binding domain superfamily/Winged helix DNA-binding domain"/>
    <property type="match status" value="1"/>
</dbReference>
<evidence type="ECO:0000256" key="3">
    <source>
        <dbReference type="ARBA" id="ARBA00023016"/>
    </source>
</evidence>
<dbReference type="Proteomes" id="UP000010466">
    <property type="component" value="Chromosome"/>
</dbReference>
<dbReference type="SUPFAM" id="SSF46785">
    <property type="entry name" value="Winged helix' DNA-binding domain"/>
    <property type="match status" value="1"/>
</dbReference>
<dbReference type="STRING" id="1246955.MCYN_0296"/>
<dbReference type="EMBL" id="HF559394">
    <property type="protein sequence ID" value="CCP24028.1"/>
    <property type="molecule type" value="Genomic_DNA"/>
</dbReference>
<comment type="function">
    <text evidence="5">Negative regulator of class I heat shock genes (grpE-dnaK-dnaJ and groELS operons). Prevents heat-shock induction of these operons.</text>
</comment>
<dbReference type="InterPro" id="IPR002571">
    <property type="entry name" value="HrcA"/>
</dbReference>
<accession>L0RUG3</accession>
<dbReference type="InterPro" id="IPR036388">
    <property type="entry name" value="WH-like_DNA-bd_sf"/>
</dbReference>
<dbReference type="eggNOG" id="COG1420">
    <property type="taxonomic scope" value="Bacteria"/>
</dbReference>
<organism evidence="7 8">
    <name type="scientific">Mycoplasmopsis cynos (strain C142)</name>
    <name type="common">Mycoplasma cynos</name>
    <dbReference type="NCBI Taxonomy" id="1246955"/>
    <lineage>
        <taxon>Bacteria</taxon>
        <taxon>Bacillati</taxon>
        <taxon>Mycoplasmatota</taxon>
        <taxon>Mycoplasmoidales</taxon>
        <taxon>Metamycoplasmataceae</taxon>
        <taxon>Mycoplasmopsis</taxon>
    </lineage>
</organism>
<dbReference type="PIRSF" id="PIRSF005485">
    <property type="entry name" value="HrcA"/>
    <property type="match status" value="1"/>
</dbReference>
<keyword evidence="4 5" id="KW-0804">Transcription</keyword>
<reference evidence="8" key="1">
    <citation type="journal article" date="2013" name="Genome Announc.">
        <title>Complete genome sequence of Mycoplasma cynos strain C142.</title>
        <authorList>
            <person name="Walker C.A."/>
            <person name="Mannering S.A."/>
            <person name="Shields S."/>
            <person name="Blake D.P."/>
            <person name="Brownlie J."/>
        </authorList>
    </citation>
    <scope>NUCLEOTIDE SEQUENCE [LARGE SCALE GENOMIC DNA]</scope>
    <source>
        <strain evidence="8">C142</strain>
    </source>
</reference>
<name>L0RUG3_MYCC1</name>
<evidence type="ECO:0000313" key="8">
    <source>
        <dbReference type="Proteomes" id="UP000010466"/>
    </source>
</evidence>
<dbReference type="KEGG" id="mcy:MCYN_0296"/>